<evidence type="ECO:0000256" key="5">
    <source>
        <dbReference type="SAM" id="MobiDB-lite"/>
    </source>
</evidence>
<dbReference type="InterPro" id="IPR013083">
    <property type="entry name" value="Znf_RING/FYVE/PHD"/>
</dbReference>
<keyword evidence="1" id="KW-0479">Metal-binding</keyword>
<gene>
    <name evidence="7" type="ORF">DEA37_0012754</name>
</gene>
<dbReference type="PROSITE" id="PS50178">
    <property type="entry name" value="ZF_FYVE"/>
    <property type="match status" value="1"/>
</dbReference>
<evidence type="ECO:0000256" key="3">
    <source>
        <dbReference type="ARBA" id="ARBA00022833"/>
    </source>
</evidence>
<dbReference type="InterPro" id="IPR017455">
    <property type="entry name" value="Znf_FYVE-rel"/>
</dbReference>
<dbReference type="GO" id="GO:0008270">
    <property type="term" value="F:zinc ion binding"/>
    <property type="evidence" value="ECO:0007669"/>
    <property type="project" value="UniProtKB-KW"/>
</dbReference>
<keyword evidence="2 4" id="KW-0863">Zinc-finger</keyword>
<feature type="region of interest" description="Disordered" evidence="5">
    <location>
        <begin position="512"/>
        <end position="531"/>
    </location>
</feature>
<proteinExistence type="predicted"/>
<feature type="domain" description="FYVE-type" evidence="6">
    <location>
        <begin position="208"/>
        <end position="259"/>
    </location>
</feature>
<evidence type="ECO:0000313" key="7">
    <source>
        <dbReference type="EMBL" id="KAA3679789.1"/>
    </source>
</evidence>
<feature type="region of interest" description="Disordered" evidence="5">
    <location>
        <begin position="349"/>
        <end position="396"/>
    </location>
</feature>
<keyword evidence="3" id="KW-0862">Zinc</keyword>
<dbReference type="PANTHER" id="PTHR39490:SF13">
    <property type="entry name" value="FYVE-TYPE DOMAIN-CONTAINING PROTEIN"/>
    <property type="match status" value="1"/>
</dbReference>
<dbReference type="SMART" id="SM00064">
    <property type="entry name" value="FYVE"/>
    <property type="match status" value="1"/>
</dbReference>
<dbReference type="Pfam" id="PF01363">
    <property type="entry name" value="FYVE"/>
    <property type="match status" value="1"/>
</dbReference>
<evidence type="ECO:0000256" key="1">
    <source>
        <dbReference type="ARBA" id="ARBA00022723"/>
    </source>
</evidence>
<organism evidence="7 8">
    <name type="scientific">Paragonimus westermani</name>
    <dbReference type="NCBI Taxonomy" id="34504"/>
    <lineage>
        <taxon>Eukaryota</taxon>
        <taxon>Metazoa</taxon>
        <taxon>Spiralia</taxon>
        <taxon>Lophotrochozoa</taxon>
        <taxon>Platyhelminthes</taxon>
        <taxon>Trematoda</taxon>
        <taxon>Digenea</taxon>
        <taxon>Plagiorchiida</taxon>
        <taxon>Troglotremata</taxon>
        <taxon>Troglotrematidae</taxon>
        <taxon>Paragonimus</taxon>
    </lineage>
</organism>
<dbReference type="EMBL" id="QNGE01000632">
    <property type="protein sequence ID" value="KAA3679789.1"/>
    <property type="molecule type" value="Genomic_DNA"/>
</dbReference>
<dbReference type="InterPro" id="IPR052113">
    <property type="entry name" value="FYVE-type_Zinc_Finger"/>
</dbReference>
<dbReference type="PANTHER" id="PTHR39490">
    <property type="entry name" value="ARRESTIN DOMAIN-CONTAINING PROTEIN D"/>
    <property type="match status" value="1"/>
</dbReference>
<dbReference type="SUPFAM" id="SSF57903">
    <property type="entry name" value="FYVE/PHD zinc finger"/>
    <property type="match status" value="1"/>
</dbReference>
<protein>
    <recommendedName>
        <fullName evidence="6">FYVE-type domain-containing protein</fullName>
    </recommendedName>
</protein>
<keyword evidence="8" id="KW-1185">Reference proteome</keyword>
<name>A0A5J4NW85_9TREM</name>
<dbReference type="Gene3D" id="3.30.40.10">
    <property type="entry name" value="Zinc/RING finger domain, C3HC4 (zinc finger)"/>
    <property type="match status" value="1"/>
</dbReference>
<reference evidence="7 8" key="1">
    <citation type="journal article" date="2019" name="Gigascience">
        <title>Whole-genome sequence of the oriental lung fluke Paragonimus westermani.</title>
        <authorList>
            <person name="Oey H."/>
            <person name="Zakrzewski M."/>
            <person name="Narain K."/>
            <person name="Devi K.R."/>
            <person name="Agatsuma T."/>
            <person name="Nawaratna S."/>
            <person name="Gobert G.N."/>
            <person name="Jones M.K."/>
            <person name="Ragan M.A."/>
            <person name="McManus D.P."/>
            <person name="Krause L."/>
        </authorList>
    </citation>
    <scope>NUCLEOTIDE SEQUENCE [LARGE SCALE GENOMIC DNA]</scope>
    <source>
        <strain evidence="7 8">IND2009</strain>
    </source>
</reference>
<feature type="compositionally biased region" description="Polar residues" evidence="5">
    <location>
        <begin position="349"/>
        <end position="395"/>
    </location>
</feature>
<dbReference type="InterPro" id="IPR000306">
    <property type="entry name" value="Znf_FYVE"/>
</dbReference>
<comment type="caution">
    <text evidence="7">The sequence shown here is derived from an EMBL/GenBank/DDBJ whole genome shotgun (WGS) entry which is preliminary data.</text>
</comment>
<dbReference type="AlphaFoldDB" id="A0A5J4NW85"/>
<sequence length="698" mass="79118">MLLNYLKCPYGINFHLRLIKESSKFTEQRIQDVCGMYFGVHSSLTRFKLLISKALKVISELLQHSEGEMVRQVSLVFHTMTQLNRRCICKILSSESYNLRLQDKIKDAQMMLSKVDGRTMEFRQIPPLIREGPCKKIPRRSTHKRMLDRHLFLLSEIGEDEEIGVPHCFRIKAQHLCVELAFALVQLANFITDLETVTGSAAAEWVKDEQSTMCAQCHTQFTVVNRRHHCRVCGKVFCGSCSDYRAPIRFLGGKLKRVCVVDYYLIHQELKPPTPAIMESILRRTQKESASTQTGYLFWCVYSQGIWSSKPASRSTRTTSHTRHIQLPLTKSSPIVVASSGTFPSCPQYQNNANYPAKQDGSSNVDTASTTSDSSLQLTPDSSTRKSNAKRTTGLQAHPHNSVCLSRMSCVLQTDTLLSMFAARADTKAKDQIPLIGTRIFFLDTISCPSSPEPQIRKRSASCIVLKKPDFIPKVDFYKTLKESQFARTFKVDSHSTSNLLDCLLPQLTNPSNKSFNKDRSLSSDQPMRKSNPFYRNCKPPLLPPKQNTVSVPAAIGKCTRQTAFEDESIGSPPSPLYNRTRNSPAFENGLVNTRADRPRRGRTVLEERRKTKFVAYKEDIQPSFTQEEVAKQLESISPSILAILRNKLGFILLPMNTDSLAHYFEAPSEEVRTRWLLSICRTCIDYMDQWSSEIAHS</sequence>
<evidence type="ECO:0000313" key="8">
    <source>
        <dbReference type="Proteomes" id="UP000324629"/>
    </source>
</evidence>
<evidence type="ECO:0000256" key="4">
    <source>
        <dbReference type="PROSITE-ProRule" id="PRU00091"/>
    </source>
</evidence>
<dbReference type="InterPro" id="IPR011011">
    <property type="entry name" value="Znf_FYVE_PHD"/>
</dbReference>
<accession>A0A5J4NW85</accession>
<feature type="region of interest" description="Disordered" evidence="5">
    <location>
        <begin position="565"/>
        <end position="587"/>
    </location>
</feature>
<evidence type="ECO:0000259" key="6">
    <source>
        <dbReference type="PROSITE" id="PS50178"/>
    </source>
</evidence>
<evidence type="ECO:0000256" key="2">
    <source>
        <dbReference type="ARBA" id="ARBA00022771"/>
    </source>
</evidence>
<dbReference type="Proteomes" id="UP000324629">
    <property type="component" value="Unassembled WGS sequence"/>
</dbReference>